<name>A0A0A9FV31_ARUDO</name>
<evidence type="ECO:0000313" key="1">
    <source>
        <dbReference type="EMBL" id="JAE14171.1"/>
    </source>
</evidence>
<dbReference type="EMBL" id="GBRH01183725">
    <property type="protein sequence ID" value="JAE14171.1"/>
    <property type="molecule type" value="Transcribed_RNA"/>
</dbReference>
<proteinExistence type="predicted"/>
<protein>
    <submittedName>
        <fullName evidence="1">Uncharacterized protein</fullName>
    </submittedName>
</protein>
<accession>A0A0A9FV31</accession>
<reference evidence="1" key="1">
    <citation type="submission" date="2014-09" db="EMBL/GenBank/DDBJ databases">
        <authorList>
            <person name="Magalhaes I.L.F."/>
            <person name="Oliveira U."/>
            <person name="Santos F.R."/>
            <person name="Vidigal T.H.D.A."/>
            <person name="Brescovit A.D."/>
            <person name="Santos A.J."/>
        </authorList>
    </citation>
    <scope>NUCLEOTIDE SEQUENCE</scope>
    <source>
        <tissue evidence="1">Shoot tissue taken approximately 20 cm above the soil surface</tissue>
    </source>
</reference>
<organism evidence="1">
    <name type="scientific">Arundo donax</name>
    <name type="common">Giant reed</name>
    <name type="synonym">Donax arundinaceus</name>
    <dbReference type="NCBI Taxonomy" id="35708"/>
    <lineage>
        <taxon>Eukaryota</taxon>
        <taxon>Viridiplantae</taxon>
        <taxon>Streptophyta</taxon>
        <taxon>Embryophyta</taxon>
        <taxon>Tracheophyta</taxon>
        <taxon>Spermatophyta</taxon>
        <taxon>Magnoliopsida</taxon>
        <taxon>Liliopsida</taxon>
        <taxon>Poales</taxon>
        <taxon>Poaceae</taxon>
        <taxon>PACMAD clade</taxon>
        <taxon>Arundinoideae</taxon>
        <taxon>Arundineae</taxon>
        <taxon>Arundo</taxon>
    </lineage>
</organism>
<dbReference type="AlphaFoldDB" id="A0A0A9FV31"/>
<sequence length="36" mass="4105">MTVCEYGASDVDARKASKYPGNLVFWCLWDFVEDTS</sequence>
<reference evidence="1" key="2">
    <citation type="journal article" date="2015" name="Data Brief">
        <title>Shoot transcriptome of the giant reed, Arundo donax.</title>
        <authorList>
            <person name="Barrero R.A."/>
            <person name="Guerrero F.D."/>
            <person name="Moolhuijzen P."/>
            <person name="Goolsby J.A."/>
            <person name="Tidwell J."/>
            <person name="Bellgard S.E."/>
            <person name="Bellgard M.I."/>
        </authorList>
    </citation>
    <scope>NUCLEOTIDE SEQUENCE</scope>
    <source>
        <tissue evidence="1">Shoot tissue taken approximately 20 cm above the soil surface</tissue>
    </source>
</reference>